<proteinExistence type="predicted"/>
<dbReference type="PANTHER" id="PTHR34408:SF1">
    <property type="entry name" value="GLYCOSYL HYDROLASE FAMILY 19 DOMAIN-CONTAINING PROTEIN HI_1415"/>
    <property type="match status" value="1"/>
</dbReference>
<keyword evidence="3" id="KW-1185">Reference proteome</keyword>
<evidence type="ECO:0000313" key="3">
    <source>
        <dbReference type="Proteomes" id="UP000297609"/>
    </source>
</evidence>
<accession>A0A4R9JQC6</accession>
<evidence type="ECO:0000259" key="1">
    <source>
        <dbReference type="Pfam" id="PF08239"/>
    </source>
</evidence>
<feature type="domain" description="SH3b" evidence="1">
    <location>
        <begin position="118"/>
        <end position="178"/>
    </location>
</feature>
<dbReference type="AlphaFoldDB" id="A0A4R9JQC6"/>
<dbReference type="InterPro" id="IPR052354">
    <property type="entry name" value="Cell_Wall_Dynamics_Protein"/>
</dbReference>
<dbReference type="Gene3D" id="2.30.30.40">
    <property type="entry name" value="SH3 Domains"/>
    <property type="match status" value="1"/>
</dbReference>
<organism evidence="2 3">
    <name type="scientific">Leptospira kemamanensis</name>
    <dbReference type="NCBI Taxonomy" id="2484942"/>
    <lineage>
        <taxon>Bacteria</taxon>
        <taxon>Pseudomonadati</taxon>
        <taxon>Spirochaetota</taxon>
        <taxon>Spirochaetia</taxon>
        <taxon>Leptospirales</taxon>
        <taxon>Leptospiraceae</taxon>
        <taxon>Leptospira</taxon>
    </lineage>
</organism>
<sequence>MENKMIRLKKIKYIFILILFIFHSNCLWKQIGNGYTTKAKIPVYGKPDVASQVLFEIPKNSDFLIIEKLSNKETKLTNDWWKIKKDNRVGYIIDKRDYANLIFLPLQKPQFGLVAATSLFLRSEPNVESKAIEKLKTKDIVEILEESPSTISVNGKQGNWMKIKAKSQNIGYVFSPYIVIGDTEEILTTLSDFETKESGWVYVKNKPGYVHQLYNKKLVKINNEQVEEDQFYYVKSRYVTKEGKVFFRVIKQTSKQDDWYSEIETTVLTDCYLPAESVVLSNKFASLYSKIRINDKLENRIFEYLSKDVDYDIDPDITSIETFQWKKNQYYMIATTFKYEEEACIGCFLAESKNIVFVLKEKGNSFETIFQSAGRRSADLEPYANPPRVVINTSPMPEGDDDPGAIDSDTYELKGDKFVFMGRKRN</sequence>
<comment type="caution">
    <text evidence="2">The sequence shown here is derived from an EMBL/GenBank/DDBJ whole genome shotgun (WGS) entry which is preliminary data.</text>
</comment>
<name>A0A4R9JQC6_9LEPT</name>
<dbReference type="OrthoDB" id="316873at2"/>
<dbReference type="PANTHER" id="PTHR34408">
    <property type="entry name" value="FAMILY PROTEIN, PUTATIVE-RELATED"/>
    <property type="match status" value="1"/>
</dbReference>
<gene>
    <name evidence="2" type="ORF">EHQ59_06830</name>
</gene>
<dbReference type="InterPro" id="IPR003646">
    <property type="entry name" value="SH3-like_bac-type"/>
</dbReference>
<protein>
    <submittedName>
        <fullName evidence="2">SH3 domain-containing protein</fullName>
    </submittedName>
</protein>
<dbReference type="Pfam" id="PF08239">
    <property type="entry name" value="SH3_3"/>
    <property type="match status" value="1"/>
</dbReference>
<dbReference type="EMBL" id="RQGG01000018">
    <property type="protein sequence ID" value="TGL54349.1"/>
    <property type="molecule type" value="Genomic_DNA"/>
</dbReference>
<evidence type="ECO:0000313" key="2">
    <source>
        <dbReference type="EMBL" id="TGL54349.1"/>
    </source>
</evidence>
<dbReference type="Proteomes" id="UP000297609">
    <property type="component" value="Unassembled WGS sequence"/>
</dbReference>
<reference evidence="2" key="1">
    <citation type="journal article" date="2019" name="PLoS Negl. Trop. Dis.">
        <title>Revisiting the worldwide diversity of Leptospira species in the environment.</title>
        <authorList>
            <person name="Vincent A.T."/>
            <person name="Schiettekatte O."/>
            <person name="Bourhy P."/>
            <person name="Veyrier F.J."/>
            <person name="Picardeau M."/>
        </authorList>
    </citation>
    <scope>NUCLEOTIDE SEQUENCE [LARGE SCALE GENOMIC DNA]</scope>
    <source>
        <strain evidence="2">201702454</strain>
    </source>
</reference>